<dbReference type="SUPFAM" id="SSF63829">
    <property type="entry name" value="Calcium-dependent phosphotriesterase"/>
    <property type="match status" value="1"/>
</dbReference>
<dbReference type="Gene3D" id="2.130.10.10">
    <property type="entry name" value="YVTN repeat-like/Quinoprotein amine dehydrogenase"/>
    <property type="match status" value="1"/>
</dbReference>
<reference evidence="2" key="1">
    <citation type="submission" date="2021-04" db="EMBL/GenBank/DDBJ databases">
        <authorList>
            <person name="Hartkoorn R.C."/>
            <person name="Beaudoing E."/>
            <person name="Hot D."/>
        </authorList>
    </citation>
    <scope>NUCLEOTIDE SEQUENCE</scope>
    <source>
        <strain evidence="2">NRRL B-16292</strain>
    </source>
</reference>
<accession>A0ABY5W647</accession>
<evidence type="ECO:0000256" key="1">
    <source>
        <dbReference type="SAM" id="Phobius"/>
    </source>
</evidence>
<dbReference type="RefSeq" id="WP_259862948.1">
    <property type="nucleotide sequence ID" value="NZ_BAAAST010000150.1"/>
</dbReference>
<organism evidence="2 3">
    <name type="scientific">Dactylosporangium fulvum</name>
    <dbReference type="NCBI Taxonomy" id="53359"/>
    <lineage>
        <taxon>Bacteria</taxon>
        <taxon>Bacillati</taxon>
        <taxon>Actinomycetota</taxon>
        <taxon>Actinomycetes</taxon>
        <taxon>Micromonosporales</taxon>
        <taxon>Micromonosporaceae</taxon>
        <taxon>Dactylosporangium</taxon>
    </lineage>
</organism>
<proteinExistence type="predicted"/>
<keyword evidence="1" id="KW-0472">Membrane</keyword>
<evidence type="ECO:0000313" key="2">
    <source>
        <dbReference type="EMBL" id="UWP84939.1"/>
    </source>
</evidence>
<reference evidence="2" key="2">
    <citation type="submission" date="2022-09" db="EMBL/GenBank/DDBJ databases">
        <title>Biosynthetic gene clusters of Dactylosporangioum fulvum.</title>
        <authorList>
            <person name="Caradec T."/>
        </authorList>
    </citation>
    <scope>NUCLEOTIDE SEQUENCE</scope>
    <source>
        <strain evidence="2">NRRL B-16292</strain>
    </source>
</reference>
<keyword evidence="3" id="KW-1185">Reference proteome</keyword>
<keyword evidence="1" id="KW-0812">Transmembrane</keyword>
<keyword evidence="1" id="KW-1133">Transmembrane helix</keyword>
<dbReference type="InterPro" id="IPR015943">
    <property type="entry name" value="WD40/YVTN_repeat-like_dom_sf"/>
</dbReference>
<dbReference type="EMBL" id="CP073720">
    <property type="protein sequence ID" value="UWP84939.1"/>
    <property type="molecule type" value="Genomic_DNA"/>
</dbReference>
<evidence type="ECO:0000313" key="3">
    <source>
        <dbReference type="Proteomes" id="UP001059617"/>
    </source>
</evidence>
<evidence type="ECO:0008006" key="4">
    <source>
        <dbReference type="Google" id="ProtNLM"/>
    </source>
</evidence>
<name>A0ABY5W647_9ACTN</name>
<dbReference type="Proteomes" id="UP001059617">
    <property type="component" value="Chromosome"/>
</dbReference>
<gene>
    <name evidence="2" type="ORF">Dfulv_12200</name>
</gene>
<sequence length="353" mass="36729">MRSAAALLVIVGLVVGVVAGVVAAPAPAFAQEQRGPEQVCRITDPAVTEVSGMAVIPGGYLVENDSSPDPRRTRLFFLNSACAVTRSIGYPTTARDPEDLAIDRTGTVWVADIGDNSPLSGGSGKRRSTIALWTLKPGAKRPEIHRLRYPDGQPRDAEALLIDGAGRPVIVTKEPGGEVFRLDGPLPSGNTAANTTGADLTEIGHFQPTRTGTDNPLGFLGSALITGAAVSPDGTRAVVRTYSDAYEFEVTGGDVAKAITTGRPKVTPLPDEPQGEAVAYSPDGNSILTVSDQPGPVSILKYGLHRETARPAQQPASAPPPAEERGQRGVLLAGAAGVVALMAVAAVRRARRR</sequence>
<protein>
    <recommendedName>
        <fullName evidence="4">Lipoprotein</fullName>
    </recommendedName>
</protein>
<feature type="transmembrane region" description="Helical" evidence="1">
    <location>
        <begin position="329"/>
        <end position="347"/>
    </location>
</feature>